<dbReference type="GO" id="GO:0016491">
    <property type="term" value="F:oxidoreductase activity"/>
    <property type="evidence" value="ECO:0007669"/>
    <property type="project" value="UniProtKB-KW"/>
</dbReference>
<dbReference type="InterPro" id="IPR006058">
    <property type="entry name" value="2Fe2S_fd_BS"/>
</dbReference>
<evidence type="ECO:0000256" key="1">
    <source>
        <dbReference type="ARBA" id="ARBA00022714"/>
    </source>
</evidence>
<evidence type="ECO:0000256" key="3">
    <source>
        <dbReference type="ARBA" id="ARBA00023002"/>
    </source>
</evidence>
<dbReference type="GO" id="GO:0046872">
    <property type="term" value="F:metal ion binding"/>
    <property type="evidence" value="ECO:0007669"/>
    <property type="project" value="UniProtKB-KW"/>
</dbReference>
<dbReference type="InterPro" id="IPR036010">
    <property type="entry name" value="2Fe-2S_ferredoxin-like_sf"/>
</dbReference>
<dbReference type="Gene3D" id="3.10.20.30">
    <property type="match status" value="1"/>
</dbReference>
<protein>
    <recommendedName>
        <fullName evidence="6">2Fe-2S ferredoxin-type domain-containing protein</fullName>
    </recommendedName>
</protein>
<dbReference type="PANTHER" id="PTHR44379">
    <property type="entry name" value="OXIDOREDUCTASE WITH IRON-SULFUR SUBUNIT"/>
    <property type="match status" value="1"/>
</dbReference>
<dbReference type="PANTHER" id="PTHR44379:SF5">
    <property type="entry name" value="OXIDOREDUCTASE WITH IRON-SULFUR SUBUNIT"/>
    <property type="match status" value="1"/>
</dbReference>
<organism evidence="7">
    <name type="scientific">hydrothermal vent metagenome</name>
    <dbReference type="NCBI Taxonomy" id="652676"/>
    <lineage>
        <taxon>unclassified sequences</taxon>
        <taxon>metagenomes</taxon>
        <taxon>ecological metagenomes</taxon>
    </lineage>
</organism>
<dbReference type="SUPFAM" id="SSF54292">
    <property type="entry name" value="2Fe-2S ferredoxin-like"/>
    <property type="match status" value="1"/>
</dbReference>
<dbReference type="InterPro" id="IPR012675">
    <property type="entry name" value="Beta-grasp_dom_sf"/>
</dbReference>
<dbReference type="Pfam" id="PF01799">
    <property type="entry name" value="Fer2_2"/>
    <property type="match status" value="1"/>
</dbReference>
<dbReference type="PROSITE" id="PS51085">
    <property type="entry name" value="2FE2S_FER_2"/>
    <property type="match status" value="1"/>
</dbReference>
<dbReference type="Gene3D" id="1.10.150.120">
    <property type="entry name" value="[2Fe-2S]-binding domain"/>
    <property type="match status" value="1"/>
</dbReference>
<reference evidence="7" key="1">
    <citation type="submission" date="2018-06" db="EMBL/GenBank/DDBJ databases">
        <authorList>
            <person name="Zhirakovskaya E."/>
        </authorList>
    </citation>
    <scope>NUCLEOTIDE SEQUENCE</scope>
</reference>
<gene>
    <name evidence="7" type="ORF">MNBD_PLANCTO03-1308</name>
</gene>
<evidence type="ECO:0000256" key="2">
    <source>
        <dbReference type="ARBA" id="ARBA00022723"/>
    </source>
</evidence>
<dbReference type="EMBL" id="UOGK01000561">
    <property type="protein sequence ID" value="VAX41549.1"/>
    <property type="molecule type" value="Genomic_DNA"/>
</dbReference>
<feature type="domain" description="2Fe-2S ferredoxin-type" evidence="6">
    <location>
        <begin position="16"/>
        <end position="92"/>
    </location>
</feature>
<keyword evidence="1" id="KW-0001">2Fe-2S</keyword>
<dbReference type="InterPro" id="IPR002888">
    <property type="entry name" value="2Fe-2S-bd"/>
</dbReference>
<dbReference type="InterPro" id="IPR001041">
    <property type="entry name" value="2Fe-2S_ferredoxin-type"/>
</dbReference>
<dbReference type="InterPro" id="IPR036884">
    <property type="entry name" value="2Fe-2S-bd_dom_sf"/>
</dbReference>
<evidence type="ECO:0000259" key="6">
    <source>
        <dbReference type="PROSITE" id="PS51085"/>
    </source>
</evidence>
<dbReference type="GO" id="GO:0051537">
    <property type="term" value="F:2 iron, 2 sulfur cluster binding"/>
    <property type="evidence" value="ECO:0007669"/>
    <property type="project" value="UniProtKB-KW"/>
</dbReference>
<keyword evidence="2" id="KW-0479">Metal-binding</keyword>
<proteinExistence type="predicted"/>
<keyword evidence="5" id="KW-0411">Iron-sulfur</keyword>
<dbReference type="Pfam" id="PF00111">
    <property type="entry name" value="Fer2"/>
    <property type="match status" value="1"/>
</dbReference>
<evidence type="ECO:0000256" key="5">
    <source>
        <dbReference type="ARBA" id="ARBA00023014"/>
    </source>
</evidence>
<dbReference type="AlphaFoldDB" id="A0A3B1DGR8"/>
<keyword evidence="3" id="KW-0560">Oxidoreductase</keyword>
<dbReference type="PROSITE" id="PS00197">
    <property type="entry name" value="2FE2S_FER_1"/>
    <property type="match status" value="1"/>
</dbReference>
<dbReference type="CDD" id="cd00207">
    <property type="entry name" value="fer2"/>
    <property type="match status" value="1"/>
</dbReference>
<evidence type="ECO:0000313" key="7">
    <source>
        <dbReference type="EMBL" id="VAX41549.1"/>
    </source>
</evidence>
<dbReference type="SUPFAM" id="SSF47741">
    <property type="entry name" value="CO dehydrogenase ISP C-domain like"/>
    <property type="match status" value="1"/>
</dbReference>
<evidence type="ECO:0000256" key="4">
    <source>
        <dbReference type="ARBA" id="ARBA00023004"/>
    </source>
</evidence>
<accession>A0A3B1DGR8</accession>
<keyword evidence="4" id="KW-0408">Iron</keyword>
<name>A0A3B1DGR8_9ZZZZ</name>
<sequence length="165" mass="17509">MTTHNHPNPSARQGPIEVSFTLNGREITVHADPADRLLDTLRHTLGLTGTKEGCGEGECGSCTVSMNGKPVNACLVPTYQTRGSVIETIESIDPETLAAMLESGATQCGACTPGVVLTAAWILKNPDLLNTRTLRELMAGNLCRCTGYDGIIEGIERSLARGDAR</sequence>
<dbReference type="InterPro" id="IPR051452">
    <property type="entry name" value="Diverse_Oxidoreductases"/>
</dbReference>